<protein>
    <submittedName>
        <fullName evidence="4">Uncharacterized protein LOC115888254</fullName>
    </submittedName>
</protein>
<reference evidence="4" key="1">
    <citation type="submission" date="2025-08" db="UniProtKB">
        <authorList>
            <consortium name="RefSeq"/>
        </authorList>
    </citation>
    <scope>IDENTIFICATION</scope>
    <source>
        <tissue evidence="4">Gonads</tissue>
    </source>
</reference>
<dbReference type="Proteomes" id="UP000504635">
    <property type="component" value="Unplaced"/>
</dbReference>
<evidence type="ECO:0000256" key="1">
    <source>
        <dbReference type="SAM" id="Coils"/>
    </source>
</evidence>
<dbReference type="Pfam" id="PF14846">
    <property type="entry name" value="DUF4485"/>
    <property type="match status" value="1"/>
</dbReference>
<sequence>MEIEAKLDEDFLFYANFISTFLKRIADQDVFRMSKNWVQKLCTEPYEGIKQKRCRNIYLANLLVNMHNGKLEEPFCQPPFYVDIADAMETFAEIPETVEKPEWLNDTDFELNATNAQRDKARTYFATKTLPNGQGAFAYIGISLTGDDWIGPSVGAGDVSLQRQEALERQFARKYQEEVPQYELEKILAKRKDPKERERVLTFYDVLLQNVADELDGKAPEFNETVEGLLEQLIEDLEYKGQYATYEDLDDYERRMELLIVLYDRIKARRDKVATREEILDNIEDKIMPHLFEASEVEPDDEYQLPAAMWQQAIDKMPSRKQLVLLKERYPIPVVEKFIIYLAAYKETIAERMHKRHERIATQMKKELRKESTKKKKEAEKMEVVALETEVIYGAVKTHWEKKMEVEESNRNQFNLPLSDHSKLYEELRVAALDTQKLVEEEAARGKFLAEQINAVTEENIMIKEVNDESIKKIEEANSKILRNIKRMKRAIKKYEEHVHTMRASAEQSKKAIMCTDDDDD</sequence>
<evidence type="ECO:0000313" key="3">
    <source>
        <dbReference type="Proteomes" id="UP000504635"/>
    </source>
</evidence>
<evidence type="ECO:0000313" key="4">
    <source>
        <dbReference type="RefSeq" id="XP_030763780.1"/>
    </source>
</evidence>
<keyword evidence="3" id="KW-1185">Reference proteome</keyword>
<dbReference type="GeneID" id="115888254"/>
<feature type="domain" description="DUF4485" evidence="2">
    <location>
        <begin position="7"/>
        <end position="79"/>
    </location>
</feature>
<dbReference type="KEGG" id="soy:115888254"/>
<dbReference type="InterPro" id="IPR027831">
    <property type="entry name" value="DUF4485"/>
</dbReference>
<dbReference type="InParanoid" id="A0A6J2YLN8"/>
<dbReference type="AlphaFoldDB" id="A0A6J2YLN8"/>
<gene>
    <name evidence="4" type="primary">LOC115888254</name>
</gene>
<accession>A0A6J2YLN8</accession>
<proteinExistence type="predicted"/>
<evidence type="ECO:0000259" key="2">
    <source>
        <dbReference type="Pfam" id="PF14846"/>
    </source>
</evidence>
<keyword evidence="1" id="KW-0175">Coiled coil</keyword>
<dbReference type="RefSeq" id="XP_030763780.1">
    <property type="nucleotide sequence ID" value="XM_030907920.1"/>
</dbReference>
<dbReference type="OrthoDB" id="6623662at2759"/>
<name>A0A6J2YLN8_SITOR</name>
<feature type="coiled-coil region" evidence="1">
    <location>
        <begin position="471"/>
        <end position="505"/>
    </location>
</feature>
<organism evidence="3 4">
    <name type="scientific">Sitophilus oryzae</name>
    <name type="common">Rice weevil</name>
    <name type="synonym">Curculio oryzae</name>
    <dbReference type="NCBI Taxonomy" id="7048"/>
    <lineage>
        <taxon>Eukaryota</taxon>
        <taxon>Metazoa</taxon>
        <taxon>Ecdysozoa</taxon>
        <taxon>Arthropoda</taxon>
        <taxon>Hexapoda</taxon>
        <taxon>Insecta</taxon>
        <taxon>Pterygota</taxon>
        <taxon>Neoptera</taxon>
        <taxon>Endopterygota</taxon>
        <taxon>Coleoptera</taxon>
        <taxon>Polyphaga</taxon>
        <taxon>Cucujiformia</taxon>
        <taxon>Curculionidae</taxon>
        <taxon>Dryophthorinae</taxon>
        <taxon>Sitophilus</taxon>
    </lineage>
</organism>